<dbReference type="Gene3D" id="3.40.850.10">
    <property type="entry name" value="Kinesin motor domain"/>
    <property type="match status" value="1"/>
</dbReference>
<accession>A0A8X6VI98</accession>
<dbReference type="GO" id="GO:0016459">
    <property type="term" value="C:myosin complex"/>
    <property type="evidence" value="ECO:0007669"/>
    <property type="project" value="UniProtKB-KW"/>
</dbReference>
<evidence type="ECO:0000256" key="3">
    <source>
        <dbReference type="ARBA" id="ARBA00023123"/>
    </source>
</evidence>
<evidence type="ECO:0000259" key="5">
    <source>
        <dbReference type="Pfam" id="PF00063"/>
    </source>
</evidence>
<evidence type="ECO:0000256" key="4">
    <source>
        <dbReference type="ARBA" id="ARBA00023175"/>
    </source>
</evidence>
<evidence type="ECO:0000313" key="6">
    <source>
        <dbReference type="EMBL" id="GFY19687.1"/>
    </source>
</evidence>
<keyword evidence="2" id="KW-0067">ATP-binding</keyword>
<dbReference type="InterPro" id="IPR001609">
    <property type="entry name" value="Myosin_head_motor_dom-like"/>
</dbReference>
<keyword evidence="7" id="KW-1185">Reference proteome</keyword>
<sequence length="213" mass="23847">MTLADCRWPLFACRMIYRSSPAVVVLGRLPPTFLTAVPVVWNAFQARETTLLLIPNSAATLVTVRPSSSFPVIVPRVKSSSYAAADASFRSMKDRNLDQSVIITGESGAGKTEQWSSKFQLIKRLELEGAFLEPLELESVFVEPHSTYTYFEECIPKIIFKCHGSLVVMAGMLRVQAKYPPCRCTMHIKSVEFKRPSIGVVVRTGEFQLRCRP</sequence>
<proteinExistence type="predicted"/>
<organism evidence="6 7">
    <name type="scientific">Trichonephila clavipes</name>
    <name type="common">Golden silk orbweaver</name>
    <name type="synonym">Nephila clavipes</name>
    <dbReference type="NCBI Taxonomy" id="2585209"/>
    <lineage>
        <taxon>Eukaryota</taxon>
        <taxon>Metazoa</taxon>
        <taxon>Ecdysozoa</taxon>
        <taxon>Arthropoda</taxon>
        <taxon>Chelicerata</taxon>
        <taxon>Arachnida</taxon>
        <taxon>Araneae</taxon>
        <taxon>Araneomorphae</taxon>
        <taxon>Entelegynae</taxon>
        <taxon>Araneoidea</taxon>
        <taxon>Nephilidae</taxon>
        <taxon>Trichonephila</taxon>
    </lineage>
</organism>
<dbReference type="GO" id="GO:0005524">
    <property type="term" value="F:ATP binding"/>
    <property type="evidence" value="ECO:0007669"/>
    <property type="project" value="UniProtKB-KW"/>
</dbReference>
<feature type="domain" description="Myosin motor" evidence="5">
    <location>
        <begin position="81"/>
        <end position="114"/>
    </location>
</feature>
<dbReference type="Proteomes" id="UP000887159">
    <property type="component" value="Unassembled WGS sequence"/>
</dbReference>
<dbReference type="PRINTS" id="PR00193">
    <property type="entry name" value="MYOSINHEAVY"/>
</dbReference>
<gene>
    <name evidence="6" type="primary">NCL1_38310</name>
    <name evidence="6" type="ORF">TNCV_4648591</name>
</gene>
<evidence type="ECO:0000313" key="7">
    <source>
        <dbReference type="Proteomes" id="UP000887159"/>
    </source>
</evidence>
<dbReference type="EMBL" id="BMAU01021353">
    <property type="protein sequence ID" value="GFY19687.1"/>
    <property type="molecule type" value="Genomic_DNA"/>
</dbReference>
<reference evidence="6" key="1">
    <citation type="submission" date="2020-08" db="EMBL/GenBank/DDBJ databases">
        <title>Multicomponent nature underlies the extraordinary mechanical properties of spider dragline silk.</title>
        <authorList>
            <person name="Kono N."/>
            <person name="Nakamura H."/>
            <person name="Mori M."/>
            <person name="Yoshida Y."/>
            <person name="Ohtoshi R."/>
            <person name="Malay A.D."/>
            <person name="Moran D.A.P."/>
            <person name="Tomita M."/>
            <person name="Numata K."/>
            <person name="Arakawa K."/>
        </authorList>
    </citation>
    <scope>NUCLEOTIDE SEQUENCE</scope>
</reference>
<keyword evidence="3" id="KW-0518">Myosin</keyword>
<dbReference type="Pfam" id="PF00063">
    <property type="entry name" value="Myosin_head"/>
    <property type="match status" value="1"/>
</dbReference>
<dbReference type="InterPro" id="IPR036961">
    <property type="entry name" value="Kinesin_motor_dom_sf"/>
</dbReference>
<keyword evidence="1" id="KW-0547">Nucleotide-binding</keyword>
<keyword evidence="4" id="KW-0505">Motor protein</keyword>
<name>A0A8X6VI98_TRICX</name>
<evidence type="ECO:0000256" key="1">
    <source>
        <dbReference type="ARBA" id="ARBA00022741"/>
    </source>
</evidence>
<evidence type="ECO:0000256" key="2">
    <source>
        <dbReference type="ARBA" id="ARBA00022840"/>
    </source>
</evidence>
<protein>
    <submittedName>
        <fullName evidence="6">Structural maintenance of chromosomes protein 2-2</fullName>
    </submittedName>
</protein>
<dbReference type="AlphaFoldDB" id="A0A8X6VI98"/>
<comment type="caution">
    <text evidence="6">The sequence shown here is derived from an EMBL/GenBank/DDBJ whole genome shotgun (WGS) entry which is preliminary data.</text>
</comment>
<dbReference type="SUPFAM" id="SSF52540">
    <property type="entry name" value="P-loop containing nucleoside triphosphate hydrolases"/>
    <property type="match status" value="1"/>
</dbReference>
<dbReference type="GO" id="GO:0003774">
    <property type="term" value="F:cytoskeletal motor activity"/>
    <property type="evidence" value="ECO:0007669"/>
    <property type="project" value="InterPro"/>
</dbReference>
<dbReference type="InterPro" id="IPR027417">
    <property type="entry name" value="P-loop_NTPase"/>
</dbReference>